<dbReference type="STRING" id="392015.SAMN05421543_11767"/>
<dbReference type="GO" id="GO:0005975">
    <property type="term" value="P:carbohydrate metabolic process"/>
    <property type="evidence" value="ECO:0007669"/>
    <property type="project" value="InterPro"/>
</dbReference>
<dbReference type="InterPro" id="IPR017853">
    <property type="entry name" value="GH"/>
</dbReference>
<dbReference type="InterPro" id="IPR011583">
    <property type="entry name" value="Chitinase_II/V-like_cat"/>
</dbReference>
<dbReference type="OrthoDB" id="9775889at2"/>
<dbReference type="AlphaFoldDB" id="A0A1I7KN23"/>
<gene>
    <name evidence="3" type="ORF">SAMN05421543_11767</name>
</gene>
<organism evidence="3 4">
    <name type="scientific">Alicyclobacillus macrosporangiidus</name>
    <dbReference type="NCBI Taxonomy" id="392015"/>
    <lineage>
        <taxon>Bacteria</taxon>
        <taxon>Bacillati</taxon>
        <taxon>Bacillota</taxon>
        <taxon>Bacilli</taxon>
        <taxon>Bacillales</taxon>
        <taxon>Alicyclobacillaceae</taxon>
        <taxon>Alicyclobacillus</taxon>
    </lineage>
</organism>
<dbReference type="Proteomes" id="UP000183508">
    <property type="component" value="Unassembled WGS sequence"/>
</dbReference>
<dbReference type="PANTHER" id="PTHR46066">
    <property type="entry name" value="CHITINASE DOMAIN-CONTAINING PROTEIN 1 FAMILY MEMBER"/>
    <property type="match status" value="1"/>
</dbReference>
<dbReference type="Gene3D" id="3.10.50.10">
    <property type="match status" value="1"/>
</dbReference>
<dbReference type="Gene3D" id="3.20.20.80">
    <property type="entry name" value="Glycosidases"/>
    <property type="match status" value="1"/>
</dbReference>
<evidence type="ECO:0000259" key="2">
    <source>
        <dbReference type="PROSITE" id="PS51910"/>
    </source>
</evidence>
<proteinExistence type="predicted"/>
<dbReference type="Pfam" id="PF00704">
    <property type="entry name" value="Glyco_hydro_18"/>
    <property type="match status" value="1"/>
</dbReference>
<dbReference type="RefSeq" id="WP_074954549.1">
    <property type="nucleotide sequence ID" value="NZ_FPBV01000017.1"/>
</dbReference>
<dbReference type="SUPFAM" id="SSF51445">
    <property type="entry name" value="(Trans)glycosidases"/>
    <property type="match status" value="1"/>
</dbReference>
<keyword evidence="1" id="KW-0472">Membrane</keyword>
<keyword evidence="1" id="KW-0812">Transmembrane</keyword>
<keyword evidence="4" id="KW-1185">Reference proteome</keyword>
<keyword evidence="1" id="KW-1133">Transmembrane helix</keyword>
<name>A0A1I7KN23_9BACL</name>
<dbReference type="InterPro" id="IPR029070">
    <property type="entry name" value="Chitinase_insertion_sf"/>
</dbReference>
<dbReference type="eggNOG" id="COG3858">
    <property type="taxonomic scope" value="Bacteria"/>
</dbReference>
<sequence>MHTPNRAIRTEAIRWLCTIAAVVLLAAACVCSTMLLYGGGSWATAAELEASHLAGVEVRELVGTTAYLRSDTPDAPTLWQAAARVLHLPLADPVQMLGAQLPQPAQSRSPSPNQASLLAPIDAWESGTDHIVLGWIPYNTASRTIQMMKDNPDVNVISPGWLTLTSAKGDLRNRAQNTVVQYAHDHHTSVWAMFDNQFDAALTHAVLADDSVRRRVVQQVAAAVRQDGLDGVNVDFENVRTDDRDRFTQFIQELHAALTPMHAVLSVDVTPDIAFLRDDAAFFHAGLAASCDYVVLMAYDEHWGGDPDPGPVADVPWVTQAVDDLLGTGVPAGKILLGLPFYTEFWHRHRDGTVTSTPVATPNIQPALQRQHAKSTWDDALGVAYARYPADDGYVEVWYETDETMQRKLALVSDRGLAGVAIWSLALSDQQTGSGLAEALRQALS</sequence>
<dbReference type="PROSITE" id="PS51257">
    <property type="entry name" value="PROKAR_LIPOPROTEIN"/>
    <property type="match status" value="1"/>
</dbReference>
<evidence type="ECO:0000256" key="1">
    <source>
        <dbReference type="SAM" id="Phobius"/>
    </source>
</evidence>
<feature type="domain" description="GH18" evidence="2">
    <location>
        <begin position="130"/>
        <end position="445"/>
    </location>
</feature>
<dbReference type="EMBL" id="FPBV01000017">
    <property type="protein sequence ID" value="SFU98847.1"/>
    <property type="molecule type" value="Genomic_DNA"/>
</dbReference>
<dbReference type="GO" id="GO:0008061">
    <property type="term" value="F:chitin binding"/>
    <property type="evidence" value="ECO:0007669"/>
    <property type="project" value="InterPro"/>
</dbReference>
<feature type="transmembrane region" description="Helical" evidence="1">
    <location>
        <begin position="12"/>
        <end position="37"/>
    </location>
</feature>
<evidence type="ECO:0000313" key="4">
    <source>
        <dbReference type="Proteomes" id="UP000183508"/>
    </source>
</evidence>
<evidence type="ECO:0000313" key="3">
    <source>
        <dbReference type="EMBL" id="SFU98847.1"/>
    </source>
</evidence>
<reference evidence="4" key="1">
    <citation type="submission" date="2016-10" db="EMBL/GenBank/DDBJ databases">
        <authorList>
            <person name="Varghese N."/>
        </authorList>
    </citation>
    <scope>NUCLEOTIDE SEQUENCE [LARGE SCALE GENOMIC DNA]</scope>
    <source>
        <strain evidence="4">DSM 17980</strain>
    </source>
</reference>
<dbReference type="PANTHER" id="PTHR46066:SF2">
    <property type="entry name" value="CHITINASE DOMAIN-CONTAINING PROTEIN 1"/>
    <property type="match status" value="1"/>
</dbReference>
<protein>
    <submittedName>
        <fullName evidence="3">Spore germination protein YaaH</fullName>
    </submittedName>
</protein>
<accession>A0A1I7KN23</accession>
<dbReference type="PROSITE" id="PS51910">
    <property type="entry name" value="GH18_2"/>
    <property type="match status" value="1"/>
</dbReference>
<dbReference type="SMART" id="SM00636">
    <property type="entry name" value="Glyco_18"/>
    <property type="match status" value="1"/>
</dbReference>
<dbReference type="InterPro" id="IPR001223">
    <property type="entry name" value="Glyco_hydro18_cat"/>
</dbReference>